<dbReference type="Proteomes" id="UP000297241">
    <property type="component" value="Unassembled WGS sequence"/>
</dbReference>
<evidence type="ECO:0008006" key="3">
    <source>
        <dbReference type="Google" id="ProtNLM"/>
    </source>
</evidence>
<reference evidence="1" key="1">
    <citation type="journal article" date="2019" name="PLoS Negl. Trop. Dis.">
        <title>Revisiting the worldwide diversity of Leptospira species in the environment.</title>
        <authorList>
            <person name="Vincent A.T."/>
            <person name="Schiettekatte O."/>
            <person name="Bourhy P."/>
            <person name="Veyrier F.J."/>
            <person name="Picardeau M."/>
        </authorList>
    </citation>
    <scope>NUCLEOTIDE SEQUENCE [LARGE SCALE GENOMIC DNA]</scope>
    <source>
        <strain evidence="1">201601113</strain>
    </source>
</reference>
<dbReference type="OrthoDB" id="320652at2"/>
<gene>
    <name evidence="1" type="ORF">EHR06_16920</name>
</gene>
<dbReference type="EMBL" id="RQHS01000021">
    <property type="protein sequence ID" value="TGM96688.1"/>
    <property type="molecule type" value="Genomic_DNA"/>
</dbReference>
<keyword evidence="2" id="KW-1185">Reference proteome</keyword>
<comment type="caution">
    <text evidence="1">The sequence shown here is derived from an EMBL/GenBank/DDBJ whole genome shotgun (WGS) entry which is preliminary data.</text>
</comment>
<sequence length="337" mass="37544">MKNLKFGILFSTLAIMPLFPVQSAWWEVSGRIGYSFWSPIEESRSEAIQKSPASGGLRYGFSGSAAVNTGYSIRTFSNSGKYSFWVDYYSIKETASDRSAFLYPDSASIRPVNASTMMNLDRNEFIFEYSYFWIPARFGTGIGLRTIAESTSSDPSFFATLPGAAITLYKTSQSNFGPQLSVYYLQPLADWVQFRSRVTLFYLNHGTYNENSSSITNLPGNPLPPDPITIANDRTAIGSKRRGFDLDLSFIFPIEYNINLFTGYKLTISEVATNRLTSTGQSLVAGGSFTSFSPANAISDMAFSPYYSRFVRDTIHTIYFGVTLAVGGEEGRNIWYK</sequence>
<dbReference type="AlphaFoldDB" id="A0A4Z1AAF9"/>
<accession>A0A4Z1AAF9</accession>
<proteinExistence type="predicted"/>
<evidence type="ECO:0000313" key="1">
    <source>
        <dbReference type="EMBL" id="TGM96688.1"/>
    </source>
</evidence>
<evidence type="ECO:0000313" key="2">
    <source>
        <dbReference type="Proteomes" id="UP000297241"/>
    </source>
</evidence>
<organism evidence="1 2">
    <name type="scientific">Leptospira dzoumogneensis</name>
    <dbReference type="NCBI Taxonomy" id="2484904"/>
    <lineage>
        <taxon>Bacteria</taxon>
        <taxon>Pseudomonadati</taxon>
        <taxon>Spirochaetota</taxon>
        <taxon>Spirochaetia</taxon>
        <taxon>Leptospirales</taxon>
        <taxon>Leptospiraceae</taxon>
        <taxon>Leptospira</taxon>
    </lineage>
</organism>
<name>A0A4Z1AAF9_9LEPT</name>
<dbReference type="RefSeq" id="WP_135758090.1">
    <property type="nucleotide sequence ID" value="NZ_RQHS01000021.1"/>
</dbReference>
<protein>
    <recommendedName>
        <fullName evidence="3">Porin</fullName>
    </recommendedName>
</protein>